<dbReference type="Proteomes" id="UP001431429">
    <property type="component" value="Unassembled WGS sequence"/>
</dbReference>
<comment type="caution">
    <text evidence="2">The sequence shown here is derived from an EMBL/GenBank/DDBJ whole genome shotgun (WGS) entry which is preliminary data.</text>
</comment>
<gene>
    <name evidence="2" type="ORF">NBG84_22905</name>
</gene>
<feature type="compositionally biased region" description="Low complexity" evidence="1">
    <location>
        <begin position="253"/>
        <end position="289"/>
    </location>
</feature>
<evidence type="ECO:0000313" key="2">
    <source>
        <dbReference type="EMBL" id="MCM2391105.1"/>
    </source>
</evidence>
<name>A0ABT0UU15_9ACTN</name>
<sequence>MPRGRHRHSPPLHKLLPPSAVAGASALCVVGSWTLIDPVMLRTLVAAAAAAAVTGAVMMRMWDREAGRQVADLTRGRLNDAWQTEERIAELEADAEASRDLRVKLDAKLRAKRVELAALRGEHAFLLRRYATAETERAGALEERRQLTIEATTPKALLSVGQTPTAAVYLRATKALDELTANAAAQQQKRLADEAQERDSESAESPVSAESAVSSESPEDSEPKSATKPASTSIVKSTGESVNRTASGPVSGAADESSTADKASTASESSSEPSPEVVSPEVVSEVAEPPGKPEAGAEEEHTRPAAAVPALRAAPRPGGIAPYGPRHRPGDSRTEGGFNFFGAQRAAGTIPPQDPSETVPSQREESQPPEAGRTEDAQTAAVANPNAPRPLAPVRPSTGPRPSAGRHAAPAPTASANGAQSAKGRAIATVPSVQEEDLADVVGEEAMAAQRDGSTRAVGDVIDLTGHEEPEPEGVPAGKLRRAVSS</sequence>
<proteinExistence type="predicted"/>
<feature type="compositionally biased region" description="Low complexity" evidence="1">
    <location>
        <begin position="304"/>
        <end position="324"/>
    </location>
</feature>
<feature type="compositionally biased region" description="Basic and acidic residues" evidence="1">
    <location>
        <begin position="362"/>
        <end position="376"/>
    </location>
</feature>
<reference evidence="2" key="1">
    <citation type="submission" date="2022-06" db="EMBL/GenBank/DDBJ databases">
        <title>Genome public.</title>
        <authorList>
            <person name="Sun Q."/>
        </authorList>
    </citation>
    <scope>NUCLEOTIDE SEQUENCE</scope>
    <source>
        <strain evidence="2">CWNU-1</strain>
    </source>
</reference>
<dbReference type="EMBL" id="JAMQAW010000029">
    <property type="protein sequence ID" value="MCM2391105.1"/>
    <property type="molecule type" value="Genomic_DNA"/>
</dbReference>
<feature type="compositionally biased region" description="Low complexity" evidence="1">
    <location>
        <begin position="403"/>
        <end position="419"/>
    </location>
</feature>
<feature type="compositionally biased region" description="Basic and acidic residues" evidence="1">
    <location>
        <begin position="190"/>
        <end position="201"/>
    </location>
</feature>
<evidence type="ECO:0000313" key="3">
    <source>
        <dbReference type="Proteomes" id="UP001431429"/>
    </source>
</evidence>
<dbReference type="RefSeq" id="WP_250921444.1">
    <property type="nucleotide sequence ID" value="NZ_JAMQAW010000029.1"/>
</dbReference>
<evidence type="ECO:0000256" key="1">
    <source>
        <dbReference type="SAM" id="MobiDB-lite"/>
    </source>
</evidence>
<protein>
    <recommendedName>
        <fullName evidence="4">Secreted protein</fullName>
    </recommendedName>
</protein>
<keyword evidence="3" id="KW-1185">Reference proteome</keyword>
<accession>A0ABT0UU15</accession>
<feature type="compositionally biased region" description="Low complexity" evidence="1">
    <location>
        <begin position="203"/>
        <end position="216"/>
    </location>
</feature>
<feature type="region of interest" description="Disordered" evidence="1">
    <location>
        <begin position="187"/>
        <end position="427"/>
    </location>
</feature>
<feature type="region of interest" description="Disordered" evidence="1">
    <location>
        <begin position="465"/>
        <end position="486"/>
    </location>
</feature>
<evidence type="ECO:0008006" key="4">
    <source>
        <dbReference type="Google" id="ProtNLM"/>
    </source>
</evidence>
<feature type="compositionally biased region" description="Polar residues" evidence="1">
    <location>
        <begin position="228"/>
        <end position="248"/>
    </location>
</feature>
<organism evidence="2 3">
    <name type="scientific">Streptomyces albipurpureus</name>
    <dbReference type="NCBI Taxonomy" id="2897419"/>
    <lineage>
        <taxon>Bacteria</taxon>
        <taxon>Bacillati</taxon>
        <taxon>Actinomycetota</taxon>
        <taxon>Actinomycetes</taxon>
        <taxon>Kitasatosporales</taxon>
        <taxon>Streptomycetaceae</taxon>
        <taxon>Streptomyces</taxon>
    </lineage>
</organism>